<protein>
    <submittedName>
        <fullName evidence="1">Uncharacterized protein</fullName>
    </submittedName>
</protein>
<sequence length="154" mass="17249">HSQPVLLFLSPDSLFFLNSLFFLSLSQPKPFHPICKPETLIFPQIIVSPKPQNFPKSNPFAVSLSLFDRQQAERLGDFILKSNPIESYLWRVHQIKLVKNSGFTSAASPSVVLCIVIGSPLLHLHRHPSSTSPSASLCCFSSFLPSNLLRFNPY</sequence>
<dbReference type="Proteomes" id="UP000323506">
    <property type="component" value="Chromosome A07"/>
</dbReference>
<organism evidence="1 2">
    <name type="scientific">Gossypium darwinii</name>
    <name type="common">Darwin's cotton</name>
    <name type="synonym">Gossypium barbadense var. darwinii</name>
    <dbReference type="NCBI Taxonomy" id="34276"/>
    <lineage>
        <taxon>Eukaryota</taxon>
        <taxon>Viridiplantae</taxon>
        <taxon>Streptophyta</taxon>
        <taxon>Embryophyta</taxon>
        <taxon>Tracheophyta</taxon>
        <taxon>Spermatophyta</taxon>
        <taxon>Magnoliopsida</taxon>
        <taxon>eudicotyledons</taxon>
        <taxon>Gunneridae</taxon>
        <taxon>Pentapetalae</taxon>
        <taxon>rosids</taxon>
        <taxon>malvids</taxon>
        <taxon>Malvales</taxon>
        <taxon>Malvaceae</taxon>
        <taxon>Malvoideae</taxon>
        <taxon>Gossypium</taxon>
    </lineage>
</organism>
<evidence type="ECO:0000313" key="1">
    <source>
        <dbReference type="EMBL" id="TYH10164.1"/>
    </source>
</evidence>
<reference evidence="1 2" key="1">
    <citation type="submission" date="2019-06" db="EMBL/GenBank/DDBJ databases">
        <title>WGS assembly of Gossypium darwinii.</title>
        <authorList>
            <person name="Chen Z.J."/>
            <person name="Sreedasyam A."/>
            <person name="Ando A."/>
            <person name="Song Q."/>
            <person name="De L."/>
            <person name="Hulse-Kemp A."/>
            <person name="Ding M."/>
            <person name="Ye W."/>
            <person name="Kirkbride R."/>
            <person name="Jenkins J."/>
            <person name="Plott C."/>
            <person name="Lovell J."/>
            <person name="Lin Y.-M."/>
            <person name="Vaughn R."/>
            <person name="Liu B."/>
            <person name="Li W."/>
            <person name="Simpson S."/>
            <person name="Scheffler B."/>
            <person name="Saski C."/>
            <person name="Grover C."/>
            <person name="Hu G."/>
            <person name="Conover J."/>
            <person name="Carlson J."/>
            <person name="Shu S."/>
            <person name="Boston L."/>
            <person name="Williams M."/>
            <person name="Peterson D."/>
            <person name="Mcgee K."/>
            <person name="Jones D."/>
            <person name="Wendel J."/>
            <person name="Stelly D."/>
            <person name="Grimwood J."/>
            <person name="Schmutz J."/>
        </authorList>
    </citation>
    <scope>NUCLEOTIDE SEQUENCE [LARGE SCALE GENOMIC DNA]</scope>
    <source>
        <strain evidence="1">1808015.09</strain>
    </source>
</reference>
<gene>
    <name evidence="1" type="ORF">ES288_A07G157200v1</name>
</gene>
<proteinExistence type="predicted"/>
<keyword evidence="2" id="KW-1185">Reference proteome</keyword>
<evidence type="ECO:0000313" key="2">
    <source>
        <dbReference type="Proteomes" id="UP000323506"/>
    </source>
</evidence>
<accession>A0A5D2FVY6</accession>
<dbReference type="AlphaFoldDB" id="A0A5D2FVY6"/>
<name>A0A5D2FVY6_GOSDA</name>
<feature type="non-terminal residue" evidence="1">
    <location>
        <position position="1"/>
    </location>
</feature>
<dbReference type="EMBL" id="CM017694">
    <property type="protein sequence ID" value="TYH10164.1"/>
    <property type="molecule type" value="Genomic_DNA"/>
</dbReference>